<evidence type="ECO:0000256" key="1">
    <source>
        <dbReference type="ARBA" id="ARBA00022729"/>
    </source>
</evidence>
<accession>A0ABX3FJM6</accession>
<protein>
    <recommendedName>
        <fullName evidence="3">Outer membrane protein beta-barrel domain-containing protein</fullName>
    </recommendedName>
</protein>
<proteinExistence type="predicted"/>
<feature type="chain" id="PRO_5047072832" description="Outer membrane protein beta-barrel domain-containing protein" evidence="2">
    <location>
        <begin position="22"/>
        <end position="210"/>
    </location>
</feature>
<evidence type="ECO:0000256" key="2">
    <source>
        <dbReference type="SAM" id="SignalP"/>
    </source>
</evidence>
<feature type="signal peptide" evidence="2">
    <location>
        <begin position="1"/>
        <end position="21"/>
    </location>
</feature>
<dbReference type="InterPro" id="IPR011250">
    <property type="entry name" value="OMP/PagP_B-barrel"/>
</dbReference>
<reference evidence="4 5" key="1">
    <citation type="submission" date="2016-09" db="EMBL/GenBank/DDBJ databases">
        <title>Genomic Taxonomy of the Vibrionaceae.</title>
        <authorList>
            <person name="Gonzalez-Castillo A."/>
            <person name="Gomez-Gil B."/>
            <person name="Enciso-Ibarra K."/>
        </authorList>
    </citation>
    <scope>NUCLEOTIDE SEQUENCE [LARGE SCALE GENOMIC DNA]</scope>
    <source>
        <strain evidence="4 5">CAIM 1902</strain>
    </source>
</reference>
<dbReference type="Gene3D" id="2.40.160.20">
    <property type="match status" value="1"/>
</dbReference>
<organism evidence="4 5">
    <name type="scientific">Vibrio panuliri</name>
    <dbReference type="NCBI Taxonomy" id="1381081"/>
    <lineage>
        <taxon>Bacteria</taxon>
        <taxon>Pseudomonadati</taxon>
        <taxon>Pseudomonadota</taxon>
        <taxon>Gammaproteobacteria</taxon>
        <taxon>Vibrionales</taxon>
        <taxon>Vibrionaceae</taxon>
        <taxon>Vibrio</taxon>
    </lineage>
</organism>
<evidence type="ECO:0000313" key="4">
    <source>
        <dbReference type="EMBL" id="OLQ91669.1"/>
    </source>
</evidence>
<dbReference type="EMBL" id="MJMH01000172">
    <property type="protein sequence ID" value="OLQ91669.1"/>
    <property type="molecule type" value="Genomic_DNA"/>
</dbReference>
<keyword evidence="1 2" id="KW-0732">Signal</keyword>
<keyword evidence="5" id="KW-1185">Reference proteome</keyword>
<dbReference type="InterPro" id="IPR027385">
    <property type="entry name" value="Beta-barrel_OMP"/>
</dbReference>
<dbReference type="Proteomes" id="UP000186039">
    <property type="component" value="Unassembled WGS sequence"/>
</dbReference>
<name>A0ABX3FJM6_9VIBR</name>
<dbReference type="Pfam" id="PF13505">
    <property type="entry name" value="OMP_b-brl"/>
    <property type="match status" value="1"/>
</dbReference>
<dbReference type="SUPFAM" id="SSF56925">
    <property type="entry name" value="OMPA-like"/>
    <property type="match status" value="1"/>
</dbReference>
<evidence type="ECO:0000259" key="3">
    <source>
        <dbReference type="Pfam" id="PF13505"/>
    </source>
</evidence>
<sequence length="210" mass="22677">MKTKIAMAVAAASLVSFNAAAEKNSYWLLGGSSQSGEYSSGAGTLTLGYDFNETLALETTISFGGDDHHSETEVDNPTIAPPIAGWKPTAHTTYGAISRDIYTLTPVIKHELIDNLTVFGKAGLAYVQNEVRVTKTSRNMALNINKSDTLLHEKNDSYGYTYGVGVQYAIEAQNADLLFRIAYDVIDGGKLLGHSLKDTHAATFQFGVKF</sequence>
<feature type="domain" description="Outer membrane protein beta-barrel" evidence="3">
    <location>
        <begin position="8"/>
        <end position="210"/>
    </location>
</feature>
<comment type="caution">
    <text evidence="4">The sequence shown here is derived from an EMBL/GenBank/DDBJ whole genome shotgun (WGS) entry which is preliminary data.</text>
</comment>
<gene>
    <name evidence="4" type="ORF">BIY20_09710</name>
</gene>
<evidence type="ECO:0000313" key="5">
    <source>
        <dbReference type="Proteomes" id="UP000186039"/>
    </source>
</evidence>
<dbReference type="RefSeq" id="WP_075715034.1">
    <property type="nucleotide sequence ID" value="NZ_AP019656.1"/>
</dbReference>